<dbReference type="EMBL" id="ML993590">
    <property type="protein sequence ID" value="KAF2168472.1"/>
    <property type="molecule type" value="Genomic_DNA"/>
</dbReference>
<gene>
    <name evidence="2" type="ORF">M409DRAFT_53145</name>
</gene>
<keyword evidence="3" id="KW-1185">Reference proteome</keyword>
<feature type="compositionally biased region" description="Polar residues" evidence="1">
    <location>
        <begin position="87"/>
        <end position="96"/>
    </location>
</feature>
<accession>A0A6A6CRL9</accession>
<protein>
    <submittedName>
        <fullName evidence="2">Uncharacterized protein</fullName>
    </submittedName>
</protein>
<evidence type="ECO:0000256" key="1">
    <source>
        <dbReference type="SAM" id="MobiDB-lite"/>
    </source>
</evidence>
<organism evidence="2 3">
    <name type="scientific">Zasmidium cellare ATCC 36951</name>
    <dbReference type="NCBI Taxonomy" id="1080233"/>
    <lineage>
        <taxon>Eukaryota</taxon>
        <taxon>Fungi</taxon>
        <taxon>Dikarya</taxon>
        <taxon>Ascomycota</taxon>
        <taxon>Pezizomycotina</taxon>
        <taxon>Dothideomycetes</taxon>
        <taxon>Dothideomycetidae</taxon>
        <taxon>Mycosphaerellales</taxon>
        <taxon>Mycosphaerellaceae</taxon>
        <taxon>Zasmidium</taxon>
    </lineage>
</organism>
<reference evidence="2" key="1">
    <citation type="journal article" date="2020" name="Stud. Mycol.">
        <title>101 Dothideomycetes genomes: a test case for predicting lifestyles and emergence of pathogens.</title>
        <authorList>
            <person name="Haridas S."/>
            <person name="Albert R."/>
            <person name="Binder M."/>
            <person name="Bloem J."/>
            <person name="Labutti K."/>
            <person name="Salamov A."/>
            <person name="Andreopoulos B."/>
            <person name="Baker S."/>
            <person name="Barry K."/>
            <person name="Bills G."/>
            <person name="Bluhm B."/>
            <person name="Cannon C."/>
            <person name="Castanera R."/>
            <person name="Culley D."/>
            <person name="Daum C."/>
            <person name="Ezra D."/>
            <person name="Gonzalez J."/>
            <person name="Henrissat B."/>
            <person name="Kuo A."/>
            <person name="Liang C."/>
            <person name="Lipzen A."/>
            <person name="Lutzoni F."/>
            <person name="Magnuson J."/>
            <person name="Mondo S."/>
            <person name="Nolan M."/>
            <person name="Ohm R."/>
            <person name="Pangilinan J."/>
            <person name="Park H.-J."/>
            <person name="Ramirez L."/>
            <person name="Alfaro M."/>
            <person name="Sun H."/>
            <person name="Tritt A."/>
            <person name="Yoshinaga Y."/>
            <person name="Zwiers L.-H."/>
            <person name="Turgeon B."/>
            <person name="Goodwin S."/>
            <person name="Spatafora J."/>
            <person name="Crous P."/>
            <person name="Grigoriev I."/>
        </authorList>
    </citation>
    <scope>NUCLEOTIDE SEQUENCE</scope>
    <source>
        <strain evidence="2">ATCC 36951</strain>
    </source>
</reference>
<dbReference type="GeneID" id="54565556"/>
<sequence>MRESARRLRPKLRALLANHEFRERDPETKTSRLRPSIVGPAQHVVLTSADANAVDWPRCRGIIAQNTPQPGFCPGETFPAERADARTSVSTASRQSTPDRTHSVAPACQAVRARCLAAHALRGQKQCFATIWARLAVLPGASANAASRKQHVTLRRRQTLP</sequence>
<proteinExistence type="predicted"/>
<name>A0A6A6CRL9_ZASCE</name>
<feature type="region of interest" description="Disordered" evidence="1">
    <location>
        <begin position="70"/>
        <end position="103"/>
    </location>
</feature>
<dbReference type="RefSeq" id="XP_033669361.1">
    <property type="nucleotide sequence ID" value="XM_033812284.1"/>
</dbReference>
<dbReference type="AlphaFoldDB" id="A0A6A6CRL9"/>
<evidence type="ECO:0000313" key="3">
    <source>
        <dbReference type="Proteomes" id="UP000799537"/>
    </source>
</evidence>
<evidence type="ECO:0000313" key="2">
    <source>
        <dbReference type="EMBL" id="KAF2168472.1"/>
    </source>
</evidence>
<dbReference type="Proteomes" id="UP000799537">
    <property type="component" value="Unassembled WGS sequence"/>
</dbReference>